<dbReference type="Proteomes" id="UP000612362">
    <property type="component" value="Unassembled WGS sequence"/>
</dbReference>
<keyword evidence="1" id="KW-0472">Membrane</keyword>
<accession>A0A8J3MPV3</accession>
<proteinExistence type="predicted"/>
<feature type="transmembrane region" description="Helical" evidence="1">
    <location>
        <begin position="12"/>
        <end position="33"/>
    </location>
</feature>
<gene>
    <name evidence="2" type="ORF">KSX_14480</name>
</gene>
<comment type="caution">
    <text evidence="2">The sequence shown here is derived from an EMBL/GenBank/DDBJ whole genome shotgun (WGS) entry which is preliminary data.</text>
</comment>
<evidence type="ECO:0008006" key="4">
    <source>
        <dbReference type="Google" id="ProtNLM"/>
    </source>
</evidence>
<dbReference type="PANTHER" id="PTHR32309:SF13">
    <property type="entry name" value="FERRIC ENTEROBACTIN TRANSPORT PROTEIN FEPE"/>
    <property type="match status" value="1"/>
</dbReference>
<dbReference type="EMBL" id="BNJF01000001">
    <property type="protein sequence ID" value="GHO43285.1"/>
    <property type="molecule type" value="Genomic_DNA"/>
</dbReference>
<feature type="transmembrane region" description="Helical" evidence="1">
    <location>
        <begin position="272"/>
        <end position="293"/>
    </location>
</feature>
<evidence type="ECO:0000256" key="1">
    <source>
        <dbReference type="SAM" id="Phobius"/>
    </source>
</evidence>
<evidence type="ECO:0000313" key="2">
    <source>
        <dbReference type="EMBL" id="GHO43285.1"/>
    </source>
</evidence>
<dbReference type="InterPro" id="IPR050445">
    <property type="entry name" value="Bact_polysacc_biosynth/exp"/>
</dbReference>
<dbReference type="GO" id="GO:0004713">
    <property type="term" value="F:protein tyrosine kinase activity"/>
    <property type="evidence" value="ECO:0007669"/>
    <property type="project" value="TreeGrafter"/>
</dbReference>
<dbReference type="RefSeq" id="WP_220192768.1">
    <property type="nucleotide sequence ID" value="NZ_BNJF01000001.1"/>
</dbReference>
<dbReference type="PANTHER" id="PTHR32309">
    <property type="entry name" value="TYROSINE-PROTEIN KINASE"/>
    <property type="match status" value="1"/>
</dbReference>
<name>A0A8J3MPV3_9CHLR</name>
<keyword evidence="3" id="KW-1185">Reference proteome</keyword>
<organism evidence="2 3">
    <name type="scientific">Ktedonospora formicarum</name>
    <dbReference type="NCBI Taxonomy" id="2778364"/>
    <lineage>
        <taxon>Bacteria</taxon>
        <taxon>Bacillati</taxon>
        <taxon>Chloroflexota</taxon>
        <taxon>Ktedonobacteria</taxon>
        <taxon>Ktedonobacterales</taxon>
        <taxon>Ktedonobacteraceae</taxon>
        <taxon>Ktedonospora</taxon>
    </lineage>
</organism>
<dbReference type="AlphaFoldDB" id="A0A8J3MPV3"/>
<evidence type="ECO:0000313" key="3">
    <source>
        <dbReference type="Proteomes" id="UP000612362"/>
    </source>
</evidence>
<keyword evidence="1" id="KW-1133">Transmembrane helix</keyword>
<dbReference type="GO" id="GO:0005886">
    <property type="term" value="C:plasma membrane"/>
    <property type="evidence" value="ECO:0007669"/>
    <property type="project" value="TreeGrafter"/>
</dbReference>
<protein>
    <recommendedName>
        <fullName evidence="4">Polysaccharide chain length determinant N-terminal domain-containing protein</fullName>
    </recommendedName>
</protein>
<sequence>MRRTLETIFRRLWGFLGLIVILPLIGVGIALLLPRSYESTATVWALHRYTAVGSTGPESNLEATPAETQANALKELLHTRVFALNVSRSTGLADELRESLGYKVNGLFRSQDIDDAMATEVADNVVVTPNGYNLLSISYTSGNSRVAERIVQNVISQFGGQSSSLALYDGQKLLDAYQGELAKAKEDYDKAVTDEATYLQQHPDKARSTQISDPEYARLHAKTQQAQTSYQNIQTAIDNLRQQLATLGQGSSDLFKVVDSTSPGLPMSRMKSFLLCAGTGLGIALAAIVLYVVMMVRRDRAVYTASDIQKITSLPVMMQTPYLTAGTTALATSQTLPSV</sequence>
<reference evidence="2" key="1">
    <citation type="submission" date="2020-10" db="EMBL/GenBank/DDBJ databases">
        <title>Taxonomic study of unclassified bacteria belonging to the class Ktedonobacteria.</title>
        <authorList>
            <person name="Yabe S."/>
            <person name="Wang C.M."/>
            <person name="Zheng Y."/>
            <person name="Sakai Y."/>
            <person name="Cavaletti L."/>
            <person name="Monciardini P."/>
            <person name="Donadio S."/>
        </authorList>
    </citation>
    <scope>NUCLEOTIDE SEQUENCE</scope>
    <source>
        <strain evidence="2">SOSP1-1</strain>
    </source>
</reference>
<keyword evidence="1" id="KW-0812">Transmembrane</keyword>